<dbReference type="PANTHER" id="PTHR35526">
    <property type="entry name" value="ANTI-SIGMA-F FACTOR RSBW-RELATED"/>
    <property type="match status" value="1"/>
</dbReference>
<evidence type="ECO:0000259" key="3">
    <source>
        <dbReference type="Pfam" id="PF13581"/>
    </source>
</evidence>
<dbReference type="InterPro" id="IPR050267">
    <property type="entry name" value="Anti-sigma-factor_SerPK"/>
</dbReference>
<feature type="region of interest" description="Disordered" evidence="2">
    <location>
        <begin position="1"/>
        <end position="27"/>
    </location>
</feature>
<dbReference type="SUPFAM" id="SSF55874">
    <property type="entry name" value="ATPase domain of HSP90 chaperone/DNA topoisomerase II/histidine kinase"/>
    <property type="match status" value="1"/>
</dbReference>
<dbReference type="PANTHER" id="PTHR35526:SF3">
    <property type="entry name" value="ANTI-SIGMA-F FACTOR RSBW"/>
    <property type="match status" value="1"/>
</dbReference>
<feature type="domain" description="Histidine kinase/HSP90-like ATPase" evidence="3">
    <location>
        <begin position="27"/>
        <end position="132"/>
    </location>
</feature>
<keyword evidence="5" id="KW-1185">Reference proteome</keyword>
<proteinExistence type="predicted"/>
<comment type="caution">
    <text evidence="4">The sequence shown here is derived from an EMBL/GenBank/DDBJ whole genome shotgun (WGS) entry which is preliminary data.</text>
</comment>
<keyword evidence="1" id="KW-0808">Transferase</keyword>
<organism evidence="4 5">
    <name type="scientific">Pseudokineococcus basanitobsidens</name>
    <dbReference type="NCBI Taxonomy" id="1926649"/>
    <lineage>
        <taxon>Bacteria</taxon>
        <taxon>Bacillati</taxon>
        <taxon>Actinomycetota</taxon>
        <taxon>Actinomycetes</taxon>
        <taxon>Kineosporiales</taxon>
        <taxon>Kineosporiaceae</taxon>
        <taxon>Pseudokineococcus</taxon>
    </lineage>
</organism>
<keyword evidence="1" id="KW-0418">Kinase</keyword>
<dbReference type="EMBL" id="JBBIAA010000005">
    <property type="protein sequence ID" value="MEJ5945086.1"/>
    <property type="molecule type" value="Genomic_DNA"/>
</dbReference>
<evidence type="ECO:0000313" key="4">
    <source>
        <dbReference type="EMBL" id="MEJ5945086.1"/>
    </source>
</evidence>
<dbReference type="InterPro" id="IPR036890">
    <property type="entry name" value="HATPase_C_sf"/>
</dbReference>
<evidence type="ECO:0000256" key="1">
    <source>
        <dbReference type="ARBA" id="ARBA00022527"/>
    </source>
</evidence>
<dbReference type="RefSeq" id="WP_339574469.1">
    <property type="nucleotide sequence ID" value="NZ_JBBIAA010000005.1"/>
</dbReference>
<evidence type="ECO:0000313" key="5">
    <source>
        <dbReference type="Proteomes" id="UP001387100"/>
    </source>
</evidence>
<dbReference type="CDD" id="cd16936">
    <property type="entry name" value="HATPase_RsbW-like"/>
    <property type="match status" value="1"/>
</dbReference>
<sequence>MSEAKSVPTDPGAGPGSTELRLEPHPRGASAARALVARLLTPVAPGPVVETAVLLTSELTTNAVLHARGDVVVRVTVERSLVVVEVTDHSSAAPAVRVPRLDAAGGRGLVLVEALSSRWGTRTVRGGKAVWFELPLPH</sequence>
<gene>
    <name evidence="4" type="ORF">WDZ17_07220</name>
</gene>
<dbReference type="GO" id="GO:0005524">
    <property type="term" value="F:ATP binding"/>
    <property type="evidence" value="ECO:0007669"/>
    <property type="project" value="UniProtKB-KW"/>
</dbReference>
<dbReference type="Gene3D" id="3.30.565.10">
    <property type="entry name" value="Histidine kinase-like ATPase, C-terminal domain"/>
    <property type="match status" value="1"/>
</dbReference>
<accession>A0ABU8RJ21</accession>
<dbReference type="InterPro" id="IPR003594">
    <property type="entry name" value="HATPase_dom"/>
</dbReference>
<dbReference type="Proteomes" id="UP001387100">
    <property type="component" value="Unassembled WGS sequence"/>
</dbReference>
<reference evidence="4 5" key="1">
    <citation type="journal article" date="2017" name="Int. J. Syst. Evol. Microbiol.">
        <title>Pseudokineococcus basanitobsidens sp. nov., isolated from volcanic rock.</title>
        <authorList>
            <person name="Lee D.W."/>
            <person name="Park M.Y."/>
            <person name="Kim J.J."/>
            <person name="Kim B.S."/>
        </authorList>
    </citation>
    <scope>NUCLEOTIDE SEQUENCE [LARGE SCALE GENOMIC DNA]</scope>
    <source>
        <strain evidence="4 5">DSM 103726</strain>
    </source>
</reference>
<protein>
    <submittedName>
        <fullName evidence="4">ATP-binding protein</fullName>
    </submittedName>
</protein>
<name>A0ABU8RJ21_9ACTN</name>
<evidence type="ECO:0000256" key="2">
    <source>
        <dbReference type="SAM" id="MobiDB-lite"/>
    </source>
</evidence>
<keyword evidence="1" id="KW-0723">Serine/threonine-protein kinase</keyword>
<keyword evidence="4" id="KW-0547">Nucleotide-binding</keyword>
<dbReference type="Pfam" id="PF13581">
    <property type="entry name" value="HATPase_c_2"/>
    <property type="match status" value="1"/>
</dbReference>
<keyword evidence="4" id="KW-0067">ATP-binding</keyword>